<name>A0A0C2FUA0_9BILA</name>
<keyword evidence="5" id="KW-1185">Reference proteome</keyword>
<dbReference type="InterPro" id="IPR003591">
    <property type="entry name" value="Leu-rich_rpt_typical-subtyp"/>
</dbReference>
<dbReference type="EMBL" id="KN750286">
    <property type="protein sequence ID" value="KIH50249.1"/>
    <property type="molecule type" value="Genomic_DNA"/>
</dbReference>
<reference evidence="4 5" key="1">
    <citation type="submission" date="2013-12" db="EMBL/GenBank/DDBJ databases">
        <title>Draft genome of the parsitic nematode Ancylostoma duodenale.</title>
        <authorList>
            <person name="Mitreva M."/>
        </authorList>
    </citation>
    <scope>NUCLEOTIDE SEQUENCE [LARGE SCALE GENOMIC DNA]</scope>
    <source>
        <strain evidence="4 5">Zhejiang</strain>
    </source>
</reference>
<dbReference type="InterPro" id="IPR032675">
    <property type="entry name" value="LRR_dom_sf"/>
</dbReference>
<dbReference type="GO" id="GO:0005615">
    <property type="term" value="C:extracellular space"/>
    <property type="evidence" value="ECO:0007669"/>
    <property type="project" value="TreeGrafter"/>
</dbReference>
<keyword evidence="1" id="KW-0433">Leucine-rich repeat</keyword>
<keyword evidence="3" id="KW-0677">Repeat</keyword>
<evidence type="ECO:0000313" key="4">
    <source>
        <dbReference type="EMBL" id="KIH50249.1"/>
    </source>
</evidence>
<dbReference type="AlphaFoldDB" id="A0A0C2FUA0"/>
<dbReference type="PANTHER" id="PTHR24373">
    <property type="entry name" value="SLIT RELATED LEUCINE-RICH REPEAT NEURONAL PROTEIN"/>
    <property type="match status" value="1"/>
</dbReference>
<dbReference type="SMART" id="SM00369">
    <property type="entry name" value="LRR_TYP"/>
    <property type="match status" value="4"/>
</dbReference>
<feature type="non-terminal residue" evidence="4">
    <location>
        <position position="316"/>
    </location>
</feature>
<dbReference type="OrthoDB" id="676979at2759"/>
<dbReference type="InterPro" id="IPR050328">
    <property type="entry name" value="Dev_Immune_Receptor"/>
</dbReference>
<evidence type="ECO:0000256" key="3">
    <source>
        <dbReference type="ARBA" id="ARBA00022737"/>
    </source>
</evidence>
<evidence type="ECO:0000313" key="5">
    <source>
        <dbReference type="Proteomes" id="UP000054047"/>
    </source>
</evidence>
<sequence length="316" mass="34950">MSTIVMIICCGYSAEEIRNQHFLDEYRILNSCLVHMTKRCGKLKSRIRTNANAIARICQTLALSHKKTTDDVMLRLSIFVFVVAIARAELGCEAIDKAFRAATDVNETEACKCFNKGFDATIDGITIGCSGQTLPHISKALHSVNESFPEKVRIWDCHITIIPSDMFDQGCNRAAQQVALSSGFSNHQKPKVKPKYLSIERSFLALLRENALGTIGPRLHGLYLRNNHLKGINRSMLQGLTSLLELDLSGNRIGSLSTGVFDLTPELRELSLNDNDIATIEDGTFAKLTSLKKLSLSGNQISTITKNMFKGLDSLE</sequence>
<evidence type="ECO:0000256" key="2">
    <source>
        <dbReference type="ARBA" id="ARBA00022729"/>
    </source>
</evidence>
<dbReference type="Pfam" id="PF12799">
    <property type="entry name" value="LRR_4"/>
    <property type="match status" value="1"/>
</dbReference>
<dbReference type="PROSITE" id="PS51450">
    <property type="entry name" value="LRR"/>
    <property type="match status" value="3"/>
</dbReference>
<gene>
    <name evidence="4" type="ORF">ANCDUO_19672</name>
</gene>
<organism evidence="4 5">
    <name type="scientific">Ancylostoma duodenale</name>
    <dbReference type="NCBI Taxonomy" id="51022"/>
    <lineage>
        <taxon>Eukaryota</taxon>
        <taxon>Metazoa</taxon>
        <taxon>Ecdysozoa</taxon>
        <taxon>Nematoda</taxon>
        <taxon>Chromadorea</taxon>
        <taxon>Rhabditida</taxon>
        <taxon>Rhabditina</taxon>
        <taxon>Rhabditomorpha</taxon>
        <taxon>Strongyloidea</taxon>
        <taxon>Ancylostomatidae</taxon>
        <taxon>Ancylostomatinae</taxon>
        <taxon>Ancylostoma</taxon>
    </lineage>
</organism>
<keyword evidence="2" id="KW-0732">Signal</keyword>
<dbReference type="Gene3D" id="3.80.10.10">
    <property type="entry name" value="Ribonuclease Inhibitor"/>
    <property type="match status" value="1"/>
</dbReference>
<dbReference type="InterPro" id="IPR001611">
    <property type="entry name" value="Leu-rich_rpt"/>
</dbReference>
<evidence type="ECO:0000256" key="1">
    <source>
        <dbReference type="ARBA" id="ARBA00022614"/>
    </source>
</evidence>
<accession>A0A0C2FUA0</accession>
<dbReference type="InterPro" id="IPR025875">
    <property type="entry name" value="Leu-rich_rpt_4"/>
</dbReference>
<dbReference type="PANTHER" id="PTHR24373:SF370">
    <property type="entry name" value="FISH-LIPS, ISOFORM E"/>
    <property type="match status" value="1"/>
</dbReference>
<dbReference type="Proteomes" id="UP000054047">
    <property type="component" value="Unassembled WGS sequence"/>
</dbReference>
<protein>
    <submittedName>
        <fullName evidence="4">Leucine Rich repeat-containing domain protein</fullName>
    </submittedName>
</protein>
<dbReference type="GO" id="GO:0031012">
    <property type="term" value="C:extracellular matrix"/>
    <property type="evidence" value="ECO:0007669"/>
    <property type="project" value="TreeGrafter"/>
</dbReference>
<dbReference type="Pfam" id="PF13855">
    <property type="entry name" value="LRR_8"/>
    <property type="match status" value="1"/>
</dbReference>
<proteinExistence type="predicted"/>
<dbReference type="SUPFAM" id="SSF52058">
    <property type="entry name" value="L domain-like"/>
    <property type="match status" value="1"/>
</dbReference>